<evidence type="ECO:0000256" key="1">
    <source>
        <dbReference type="SAM" id="MobiDB-lite"/>
    </source>
</evidence>
<evidence type="ECO:0000256" key="2">
    <source>
        <dbReference type="SAM" id="Phobius"/>
    </source>
</evidence>
<feature type="compositionally biased region" description="Basic and acidic residues" evidence="1">
    <location>
        <begin position="143"/>
        <end position="154"/>
    </location>
</feature>
<feature type="region of interest" description="Disordered" evidence="1">
    <location>
        <begin position="950"/>
        <end position="970"/>
    </location>
</feature>
<feature type="region of interest" description="Disordered" evidence="1">
    <location>
        <begin position="859"/>
        <end position="895"/>
    </location>
</feature>
<gene>
    <name evidence="4" type="ORF">PBANKA_1229000</name>
</gene>
<name>A0A509AMG6_PLABA</name>
<feature type="region of interest" description="Disordered" evidence="1">
    <location>
        <begin position="282"/>
        <end position="579"/>
    </location>
</feature>
<feature type="transmembrane region" description="Helical" evidence="2">
    <location>
        <begin position="46"/>
        <end position="67"/>
    </location>
</feature>
<feature type="domain" description="Plasmodium RESA N-terminal" evidence="3">
    <location>
        <begin position="1001"/>
        <end position="1122"/>
    </location>
</feature>
<keyword evidence="2" id="KW-0472">Membrane</keyword>
<dbReference type="VEuPathDB" id="PlasmoDB:PBANKA_1229000"/>
<feature type="compositionally biased region" description="Polar residues" evidence="1">
    <location>
        <begin position="872"/>
        <end position="895"/>
    </location>
</feature>
<dbReference type="EMBL" id="LK023127">
    <property type="protein sequence ID" value="VUC57189.1"/>
    <property type="molecule type" value="Genomic_DNA"/>
</dbReference>
<keyword evidence="2" id="KW-1133">Transmembrane helix</keyword>
<evidence type="ECO:0000259" key="3">
    <source>
        <dbReference type="Pfam" id="PF09687"/>
    </source>
</evidence>
<evidence type="ECO:0000313" key="4">
    <source>
        <dbReference type="EMBL" id="VUC57189.1"/>
    </source>
</evidence>
<feature type="compositionally biased region" description="Polar residues" evidence="1">
    <location>
        <begin position="155"/>
        <end position="171"/>
    </location>
</feature>
<feature type="region of interest" description="Disordered" evidence="1">
    <location>
        <begin position="632"/>
        <end position="798"/>
    </location>
</feature>
<keyword evidence="2" id="KW-0812">Transmembrane</keyword>
<dbReference type="AlphaFoldDB" id="A0A509AMG6"/>
<dbReference type="InterPro" id="IPR044885">
    <property type="entry name" value="PRESA_N_sf"/>
</dbReference>
<feature type="compositionally biased region" description="Basic and acidic residues" evidence="1">
    <location>
        <begin position="111"/>
        <end position="122"/>
    </location>
</feature>
<feature type="compositionally biased region" description="Polar residues" evidence="1">
    <location>
        <begin position="961"/>
        <end position="970"/>
    </location>
</feature>
<feature type="compositionally biased region" description="Polar residues" evidence="1">
    <location>
        <begin position="691"/>
        <end position="798"/>
    </location>
</feature>
<feature type="compositionally biased region" description="Polar residues" evidence="1">
    <location>
        <begin position="661"/>
        <end position="674"/>
    </location>
</feature>
<reference evidence="4 5" key="1">
    <citation type="journal article" date="2014" name="BMC Biol.">
        <title>A comprehensive evaluation of rodent malaria parasite genomes and gene expression.</title>
        <authorList>
            <person name="Otto T.D."/>
            <person name="Bohme U."/>
            <person name="Jackson A.P."/>
            <person name="Hunt M."/>
            <person name="Franke-Fayard B."/>
            <person name="Hoeijmakers W.A."/>
            <person name="Religa A.A."/>
            <person name="Robertson L."/>
            <person name="Sanders M."/>
            <person name="Ogun S.A."/>
            <person name="Cunningham D."/>
            <person name="Erhart A."/>
            <person name="Billker O."/>
            <person name="Khan S.M."/>
            <person name="Stunnenberg H.G."/>
            <person name="Langhorne J."/>
            <person name="Holder A.A."/>
            <person name="Waters A.P."/>
            <person name="Newbold C.I."/>
            <person name="Pain A."/>
            <person name="Berriman M."/>
            <person name="Janse C.J."/>
        </authorList>
    </citation>
    <scope>NUCLEOTIDE SEQUENCE</scope>
    <source>
        <strain evidence="4 5">ANKA</strain>
    </source>
</reference>
<proteinExistence type="predicted"/>
<dbReference type="GeneID" id="55151142"/>
<evidence type="ECO:0000313" key="5">
    <source>
        <dbReference type="Proteomes" id="UP000074855"/>
    </source>
</evidence>
<dbReference type="InterPro" id="IPR019111">
    <property type="entry name" value="PRESA_N"/>
</dbReference>
<dbReference type="Gene3D" id="6.10.280.180">
    <property type="entry name" value="Plasmodium RESA, N-terminal helical domain"/>
    <property type="match status" value="1"/>
</dbReference>
<feature type="compositionally biased region" description="Basic and acidic residues" evidence="1">
    <location>
        <begin position="643"/>
        <end position="655"/>
    </location>
</feature>
<feature type="compositionally biased region" description="Basic and acidic residues" evidence="1">
    <location>
        <begin position="297"/>
        <end position="578"/>
    </location>
</feature>
<sequence length="1139" mass="131467">MDSGKLPIIILPSSGPSVSLINKNVNDRKLKKGNRRGYRKNSFERFNLASAFYKVILAFGIIIVVFLDNDSIYSNSGFSRITKEGRNLSEAIVPDETPSTGFVETGVSENDENHGEKNDNDSTHATSFEDSNKSESSHTYLDTTKEKENEENNDSKGNVAQNFQKSNISSNQVECTDDVKLTETDNYDKEYEQNGDEHYYAEKKYKQESYDQNILHNPDIQHALSMIPSDSIIKSFLHTSLTISPEDDEIDNPYREKTQHDIDSMHFTQWVDYMKYAVQEVDQDHEQGTSKQLPDTEPLKPEQKYYIEPSKPEQEENIEPLKPEQEENVDPLKPEQEENIKPLKPEQKENIKPLKPEQEENIKPLKPEQEENVDPLKPEQEENVDPLKPEQEENIKPLKPEQKENIKPLKPEQEENIKPLKPEQEENVDPLKPEQEENVDPLKPEQEENVDPLKPEQEENVDPLKPEQEENIKPLKPEQKENIKPLKPEQEENVDPLKPEQEENVDPLKPEQEENIKPLKPEQKENIKPLKPEQEENVDPLKPEQDENIKPLKPEQEENIKPLKPEQEENIKPLKPEQEVEYAPLNNKFIMESKNNQKKQLGHFDSSYDYNLDIIDETEMNLLFEDSKSYSDIQKTTNNGSHYSEKEPLSMRDEPSGLYKNKTSGNSKGSNPNVRGNEEVSMGIWDGLKPSSMSRSQGMTINQYPSTSGTQGITINQYPSTSGTQGMTRNQYPSTSGTQGMTRNQYPSTSGTQGMTRNQYPSTSGTQGMTRNQYPSTSGTQGMTRNQYPSTSGTQGMTRNQLIGEMYNIDERKIEEPMWLGLKSSYKPTPRKPYASNFSDMETFPRENYSRNKHEAFDRFDSHNMPRGHSTKYPTRTSSEFHNPMNRYNSRGTSNSGSILNSMKSLRGNDSHRLDNGQNYMSEPISTTSMGNHKLYFGSKNTQETISTSFKSKSNDYKGLDQQNKASNYNSDTDAVIDSKEVSETNFSPRKSPDAQIKEMNDHINEKIDMLDENATPDVFRNIWTIFISAETKKLMMTQEYVLQYSIYLQKRNKLYPEMRTAAWWKVHYSMINKFIKREKEEVSELKELLKSSTNTYSNFVTFIRNKMESWKEFQKEIKDTWLATLTYKINKYSSQDNY</sequence>
<feature type="compositionally biased region" description="Polar residues" evidence="1">
    <location>
        <begin position="632"/>
        <end position="642"/>
    </location>
</feature>
<dbReference type="RefSeq" id="XP_034422968.1">
    <property type="nucleotide sequence ID" value="XM_034566364.1"/>
</dbReference>
<protein>
    <recommendedName>
        <fullName evidence="3">Plasmodium RESA N-terminal domain-containing protein</fullName>
    </recommendedName>
</protein>
<dbReference type="Proteomes" id="UP000074855">
    <property type="component" value="Chromosome 12"/>
</dbReference>
<dbReference type="Pfam" id="PF09687">
    <property type="entry name" value="PRESAN"/>
    <property type="match status" value="1"/>
</dbReference>
<dbReference type="InParanoid" id="A0A509AMG6"/>
<organism evidence="4 5">
    <name type="scientific">Plasmodium berghei (strain Anka)</name>
    <dbReference type="NCBI Taxonomy" id="5823"/>
    <lineage>
        <taxon>Eukaryota</taxon>
        <taxon>Sar</taxon>
        <taxon>Alveolata</taxon>
        <taxon>Apicomplexa</taxon>
        <taxon>Aconoidasida</taxon>
        <taxon>Haemosporida</taxon>
        <taxon>Plasmodiidae</taxon>
        <taxon>Plasmodium</taxon>
        <taxon>Plasmodium (Vinckeia)</taxon>
    </lineage>
</organism>
<feature type="region of interest" description="Disordered" evidence="1">
    <location>
        <begin position="93"/>
        <end position="171"/>
    </location>
</feature>
<dbReference type="KEGG" id="pbe:PBANKA_1229000"/>
<dbReference type="STRING" id="5823.A0A509AMG6"/>
<accession>A0A509AMG6</accession>
<keyword evidence="5" id="KW-1185">Reference proteome</keyword>